<evidence type="ECO:0000313" key="3">
    <source>
        <dbReference type="Proteomes" id="UP001460270"/>
    </source>
</evidence>
<comment type="caution">
    <text evidence="2">The sequence shown here is derived from an EMBL/GenBank/DDBJ whole genome shotgun (WGS) entry which is preliminary data.</text>
</comment>
<name>A0AAW0MCG5_9GOBI</name>
<sequence length="141" mass="15428">MWECEFQDRRHDISSSLEPTNIDTSILEEYISKEDDCADMSAGVSSGGLLCAVSPPVPLRHTTALSGPNNCQSYAPPPPVHRQNYPLPRPGTTAGSGQVRTQRPLRPGDTARVASRLQLRALLSSAGECEFGNYSFRNRLQ</sequence>
<gene>
    <name evidence="2" type="ORF">WMY93_032234</name>
</gene>
<reference evidence="3" key="1">
    <citation type="submission" date="2024-04" db="EMBL/GenBank/DDBJ databases">
        <title>Salinicola lusitanus LLJ914,a marine bacterium isolated from the Okinawa Trough.</title>
        <authorList>
            <person name="Li J."/>
        </authorList>
    </citation>
    <scope>NUCLEOTIDE SEQUENCE [LARGE SCALE GENOMIC DNA]</scope>
</reference>
<keyword evidence="3" id="KW-1185">Reference proteome</keyword>
<feature type="region of interest" description="Disordered" evidence="1">
    <location>
        <begin position="68"/>
        <end position="109"/>
    </location>
</feature>
<dbReference type="Proteomes" id="UP001460270">
    <property type="component" value="Unassembled WGS sequence"/>
</dbReference>
<accession>A0AAW0MCG5</accession>
<evidence type="ECO:0000256" key="1">
    <source>
        <dbReference type="SAM" id="MobiDB-lite"/>
    </source>
</evidence>
<organism evidence="2 3">
    <name type="scientific">Mugilogobius chulae</name>
    <name type="common">yellowstripe goby</name>
    <dbReference type="NCBI Taxonomy" id="88201"/>
    <lineage>
        <taxon>Eukaryota</taxon>
        <taxon>Metazoa</taxon>
        <taxon>Chordata</taxon>
        <taxon>Craniata</taxon>
        <taxon>Vertebrata</taxon>
        <taxon>Euteleostomi</taxon>
        <taxon>Actinopterygii</taxon>
        <taxon>Neopterygii</taxon>
        <taxon>Teleostei</taxon>
        <taxon>Neoteleostei</taxon>
        <taxon>Acanthomorphata</taxon>
        <taxon>Gobiaria</taxon>
        <taxon>Gobiiformes</taxon>
        <taxon>Gobioidei</taxon>
        <taxon>Gobiidae</taxon>
        <taxon>Gobionellinae</taxon>
        <taxon>Mugilogobius</taxon>
    </lineage>
</organism>
<dbReference type="AlphaFoldDB" id="A0AAW0MCG5"/>
<dbReference type="EMBL" id="JBBPFD010000728">
    <property type="protein sequence ID" value="KAK7877042.1"/>
    <property type="molecule type" value="Genomic_DNA"/>
</dbReference>
<protein>
    <submittedName>
        <fullName evidence="2">Uncharacterized protein</fullName>
    </submittedName>
</protein>
<proteinExistence type="predicted"/>
<evidence type="ECO:0000313" key="2">
    <source>
        <dbReference type="EMBL" id="KAK7877042.1"/>
    </source>
</evidence>